<evidence type="ECO:0000256" key="4">
    <source>
        <dbReference type="ARBA" id="ARBA00022729"/>
    </source>
</evidence>
<keyword evidence="3" id="KW-0964">Secreted</keyword>
<gene>
    <name evidence="11" type="primary">strH_2</name>
    <name evidence="11" type="ORF">D8855_06890</name>
</gene>
<proteinExistence type="inferred from homology"/>
<dbReference type="CDD" id="cd06564">
    <property type="entry name" value="GH20_DspB_LnbB-like"/>
    <property type="match status" value="2"/>
</dbReference>
<organism evidence="11 12">
    <name type="scientific">Streptococcus mitis</name>
    <dbReference type="NCBI Taxonomy" id="28037"/>
    <lineage>
        <taxon>Bacteria</taxon>
        <taxon>Bacillati</taxon>
        <taxon>Bacillota</taxon>
        <taxon>Bacilli</taxon>
        <taxon>Lactobacillales</taxon>
        <taxon>Streptococcaceae</taxon>
        <taxon>Streptococcus</taxon>
        <taxon>Streptococcus mitis group</taxon>
    </lineage>
</organism>
<dbReference type="PANTHER" id="PTHR43678">
    <property type="entry name" value="PUTATIVE (AFU_ORTHOLOGUE AFUA_2G00640)-RELATED"/>
    <property type="match status" value="1"/>
</dbReference>
<dbReference type="InterPro" id="IPR011098">
    <property type="entry name" value="G5_dom"/>
</dbReference>
<evidence type="ECO:0000256" key="1">
    <source>
        <dbReference type="ARBA" id="ARBA00006285"/>
    </source>
</evidence>
<keyword evidence="5 11" id="KW-0378">Hydrolase</keyword>
<sequence>MKHEKQQRFSIRKYAVGAASVLIGFAFQAQTVTADGVTPTTTENQPTIHTVSDSPQSSENRTEETPKAELQPEAPKTVETEIPATDKVASRPKTEEKPQEEVSSTPSDKAEVVTPTSAEKETANKKAEETSPKKEADSKESNTDKTDKDKPAEKDEAKAEADKPATEAGKERAATVNEKLAKKKIVSIDAGRKYFSPEQLKEIIDKAKHYGYTDLHLLVGNDGLRFMLDDMSITANGKTYASDDVKRAIEKGTNDYYNDPNGNHLTESQMTDLINYAKDKGIGLIPTVNSPGHMDAILNAMKELGIQNPNFSYFGKESARTVDLDNEQAVAFTKALIDKYAAYFAKKTEIFNIGLDEYANDATNAKGWSVLQADKYYPNEGYPVKGYEKFIAYANDLARIVKSHGLKPMAFNDGIYYNSDTSFGTFDKDIIVSMWTGGWGGYDVASSKLLVEKGHQILNTNDAWYYVLGRNADGQGWYNLDQGLNGIKNTPITSVPKSDGATIPFIGGMVAAWADTPSARYSPSRLFKLMRQFANSNAEYFAADYESAEQALNEVPKDLNRYTAESVAAVNEAAKAIRSLDNNLSRAQQDTIDQAIAKLQEAVSNLTFTPEAQKEEDAKREVEKLAKNKVISIDAGRKYFTLDQLKRIVDKASELGYSDVHLLLGNDGLRFLLDDMTITANGKSYASDDVKNAIIQGTKAYYDDPNGTALTQAEVTELIEYAKSKGIGLIPAINSPGHMDAMLVAMEKLGIKNPQAHFDKVSKTTMDLKNEEAMNFVKALIGKYMDFFAGKTKIFNFGTDEYANDATNAQGWYYLKWYQLYGKFAEYANTLAAMAKERGLQPMAFNDGFYYEDKDDVQFDKDVLISYWSKGWWGYNLASPQYLASKGYKFLNTNGDWYYILGQKPEDGGGFLKKAIENTGKTPFNQLASTKYPEVDLPTVGSMLAIWADRPSAEYKEEEIFELMTAFADHNKDYFRANYNALREELAKIPTNLDGYSTESLAALNAAKDGLNLNLNRSKQAELDALVGKLKAALQGLKPAATHSGSLDENEVAANVETSPELITRTEEIPFEVIKKENPNLPAGQENIITAGVKGERTHYISVLTENGKTTETVLDSQVTKEAVNQVVEVGAPVTHKGDENGLAPTTEVKPKLDIQEEEIPFTTVTRENPLLLKGKTQVITKGVNGHRSNFYSVSTLDGKEVKTLVDSLVTKEAVTQIVEIGTMVTHVGDEHDLAPVAETKPRLDIQEEEIPFTTVTRENPLLLKGKTQVITKGVNGRRTNFYSVSTSADGKEVKTLVNSVVAQEAVTQIVEVGTMVTHVGDENGQAAIAEEKPKLEIPSQPAPSTAPAEENKSLPKGPAPVATEKKLPETGSHDSAGLVVAGLMASLAAYGLTKRKED</sequence>
<evidence type="ECO:0000256" key="6">
    <source>
        <dbReference type="ARBA" id="ARBA00023088"/>
    </source>
</evidence>
<feature type="domain" description="G5" evidence="10">
    <location>
        <begin position="1055"/>
        <end position="1134"/>
    </location>
</feature>
<feature type="compositionally biased region" description="Polar residues" evidence="7">
    <location>
        <begin position="43"/>
        <end position="59"/>
    </location>
</feature>
<feature type="domain" description="G5" evidence="10">
    <location>
        <begin position="1146"/>
        <end position="1225"/>
    </location>
</feature>
<dbReference type="GO" id="GO:0004563">
    <property type="term" value="F:beta-N-acetylhexosaminidase activity"/>
    <property type="evidence" value="ECO:0007669"/>
    <property type="project" value="UniProtKB-EC"/>
</dbReference>
<feature type="signal peptide" evidence="8">
    <location>
        <begin position="1"/>
        <end position="34"/>
    </location>
</feature>
<feature type="region of interest" description="Disordered" evidence="7">
    <location>
        <begin position="1331"/>
        <end position="1375"/>
    </location>
</feature>
<evidence type="ECO:0000256" key="5">
    <source>
        <dbReference type="ARBA" id="ARBA00022801"/>
    </source>
</evidence>
<feature type="domain" description="G5" evidence="10">
    <location>
        <begin position="1237"/>
        <end position="1317"/>
    </location>
</feature>
<feature type="compositionally biased region" description="Basic and acidic residues" evidence="7">
    <location>
        <begin position="1364"/>
        <end position="1373"/>
    </location>
</feature>
<dbReference type="Gene3D" id="3.20.20.80">
    <property type="entry name" value="Glycosidases"/>
    <property type="match status" value="2"/>
</dbReference>
<dbReference type="NCBIfam" id="TIGR01168">
    <property type="entry name" value="YSIRK_signal"/>
    <property type="match status" value="1"/>
</dbReference>
<feature type="domain" description="Gram-positive cocci surface proteins LPxTG" evidence="9">
    <location>
        <begin position="1368"/>
        <end position="1399"/>
    </location>
</feature>
<dbReference type="SMART" id="SM01208">
    <property type="entry name" value="G5"/>
    <property type="match status" value="3"/>
</dbReference>
<dbReference type="NCBIfam" id="TIGR01167">
    <property type="entry name" value="LPXTG_anchor"/>
    <property type="match status" value="1"/>
</dbReference>
<dbReference type="Proteomes" id="UP000277742">
    <property type="component" value="Unassembled WGS sequence"/>
</dbReference>
<feature type="compositionally biased region" description="Basic and acidic residues" evidence="7">
    <location>
        <begin position="118"/>
        <end position="173"/>
    </location>
</feature>
<dbReference type="SUPFAM" id="SSF51445">
    <property type="entry name" value="(Trans)glycosidases"/>
    <property type="match status" value="2"/>
</dbReference>
<evidence type="ECO:0000313" key="12">
    <source>
        <dbReference type="Proteomes" id="UP000277742"/>
    </source>
</evidence>
<dbReference type="PROSITE" id="PS50847">
    <property type="entry name" value="GRAM_POS_ANCHORING"/>
    <property type="match status" value="1"/>
</dbReference>
<comment type="similarity">
    <text evidence="1">Belongs to the glycosyl hydrolase 20 family.</text>
</comment>
<dbReference type="Pfam" id="PF04650">
    <property type="entry name" value="YSIRK_signal"/>
    <property type="match status" value="1"/>
</dbReference>
<feature type="compositionally biased region" description="Basic and acidic residues" evidence="7">
    <location>
        <begin position="88"/>
        <end position="100"/>
    </location>
</feature>
<dbReference type="PROSITE" id="PS51109">
    <property type="entry name" value="G5"/>
    <property type="match status" value="3"/>
</dbReference>
<reference evidence="11 12" key="1">
    <citation type="submission" date="2018-11" db="EMBL/GenBank/DDBJ databases">
        <title>Species Designations Belie Phenotypic and Genotypic Heterogeneity in Oral Streptococci.</title>
        <authorList>
            <person name="Velsko I."/>
        </authorList>
    </citation>
    <scope>NUCLEOTIDE SEQUENCE [LARGE SCALE GENOMIC DNA]</scope>
    <source>
        <strain evidence="11 12">BCA12</strain>
    </source>
</reference>
<keyword evidence="2" id="KW-0134">Cell wall</keyword>
<evidence type="ECO:0000259" key="10">
    <source>
        <dbReference type="PROSITE" id="PS51109"/>
    </source>
</evidence>
<dbReference type="InterPro" id="IPR017853">
    <property type="entry name" value="GH"/>
</dbReference>
<dbReference type="InterPro" id="IPR019931">
    <property type="entry name" value="LPXTG_anchor"/>
</dbReference>
<dbReference type="Pfam" id="PF00728">
    <property type="entry name" value="Glyco_hydro_20"/>
    <property type="match status" value="2"/>
</dbReference>
<dbReference type="InterPro" id="IPR052764">
    <property type="entry name" value="GH20_Enzymes"/>
</dbReference>
<evidence type="ECO:0000256" key="8">
    <source>
        <dbReference type="SAM" id="SignalP"/>
    </source>
</evidence>
<comment type="caution">
    <text evidence="11">The sequence shown here is derived from an EMBL/GenBank/DDBJ whole genome shotgun (WGS) entry which is preliminary data.</text>
</comment>
<evidence type="ECO:0000259" key="9">
    <source>
        <dbReference type="PROSITE" id="PS50847"/>
    </source>
</evidence>
<dbReference type="GO" id="GO:0005975">
    <property type="term" value="P:carbohydrate metabolic process"/>
    <property type="evidence" value="ECO:0007669"/>
    <property type="project" value="InterPro"/>
</dbReference>
<dbReference type="Gene3D" id="2.20.230.10">
    <property type="entry name" value="Resuscitation-promoting factor rpfb"/>
    <property type="match status" value="3"/>
</dbReference>
<evidence type="ECO:0000256" key="7">
    <source>
        <dbReference type="SAM" id="MobiDB-lite"/>
    </source>
</evidence>
<dbReference type="PANTHER" id="PTHR43678:SF1">
    <property type="entry name" value="BETA-N-ACETYLHEXOSAMINIDASE"/>
    <property type="match status" value="1"/>
</dbReference>
<evidence type="ECO:0000313" key="11">
    <source>
        <dbReference type="EMBL" id="RSI80633.1"/>
    </source>
</evidence>
<keyword evidence="4 8" id="KW-0732">Signal</keyword>
<evidence type="ECO:0000256" key="2">
    <source>
        <dbReference type="ARBA" id="ARBA00022512"/>
    </source>
</evidence>
<dbReference type="InterPro" id="IPR015883">
    <property type="entry name" value="Glyco_hydro_20_cat"/>
</dbReference>
<dbReference type="Pfam" id="PF07501">
    <property type="entry name" value="G5"/>
    <property type="match status" value="3"/>
</dbReference>
<feature type="chain" id="PRO_5018588641" evidence="8">
    <location>
        <begin position="35"/>
        <end position="1399"/>
    </location>
</feature>
<dbReference type="Pfam" id="PF00746">
    <property type="entry name" value="Gram_pos_anchor"/>
    <property type="match status" value="1"/>
</dbReference>
<accession>A0A3R9IHV6</accession>
<dbReference type="RefSeq" id="WP_125416729.1">
    <property type="nucleotide sequence ID" value="NZ_RJNR01000009.1"/>
</dbReference>
<dbReference type="EMBL" id="RJNR01000009">
    <property type="protein sequence ID" value="RSI80633.1"/>
    <property type="molecule type" value="Genomic_DNA"/>
</dbReference>
<dbReference type="Gene3D" id="1.20.1270.90">
    <property type="entry name" value="AF1782-like"/>
    <property type="match status" value="2"/>
</dbReference>
<dbReference type="InterPro" id="IPR005877">
    <property type="entry name" value="YSIRK_signal_dom"/>
</dbReference>
<keyword evidence="6" id="KW-0572">Peptidoglycan-anchor</keyword>
<protein>
    <submittedName>
        <fullName evidence="11">Beta-N-acetylhexosaminidase</fullName>
        <ecNumber evidence="11">3.2.1.52</ecNumber>
    </submittedName>
</protein>
<name>A0A3R9IHV6_STRMT</name>
<dbReference type="EC" id="3.2.1.52" evidence="11"/>
<feature type="region of interest" description="Disordered" evidence="7">
    <location>
        <begin position="37"/>
        <end position="174"/>
    </location>
</feature>
<keyword evidence="11" id="KW-0326">Glycosidase</keyword>
<evidence type="ECO:0000256" key="3">
    <source>
        <dbReference type="ARBA" id="ARBA00022525"/>
    </source>
</evidence>